<keyword evidence="4" id="KW-1133">Transmembrane helix</keyword>
<keyword evidence="1 3" id="KW-0863">Zinc-finger</keyword>
<evidence type="ECO:0000256" key="3">
    <source>
        <dbReference type="PROSITE-ProRule" id="PRU00175"/>
    </source>
</evidence>
<evidence type="ECO:0000256" key="4">
    <source>
        <dbReference type="SAM" id="Phobius"/>
    </source>
</evidence>
<feature type="domain" description="RING-type" evidence="5">
    <location>
        <begin position="20"/>
        <end position="57"/>
    </location>
</feature>
<sequence length="239" mass="28468">MNKIAYSYVDEHLISPSLICPICLDILEDPHTHTPCDSAFCRSCILQLAEPLCPICRWTWDDAIPLQYNIYLPKANRLIRNMLDDLLVQCIYCHTIRRRGQFEHECQPIEERLVREHIQIIPRKKLVQYQMILSILGIVLFLLCIYYYRKYVFEKVIDRRSEIIKDIGYNIDYFLLETIYCLIRKIVEYSMTVFVINIGFWFSIICFGDRIISKRNNRMLKNLLEISIIVNLIIYSISN</sequence>
<evidence type="ECO:0000313" key="7">
    <source>
        <dbReference type="Proteomes" id="UP000663882"/>
    </source>
</evidence>
<keyword evidence="2" id="KW-0862">Zinc</keyword>
<evidence type="ECO:0000259" key="5">
    <source>
        <dbReference type="PROSITE" id="PS50089"/>
    </source>
</evidence>
<dbReference type="AlphaFoldDB" id="A0A813U7G8"/>
<organism evidence="6 7">
    <name type="scientific">Rotaria sordida</name>
    <dbReference type="NCBI Taxonomy" id="392033"/>
    <lineage>
        <taxon>Eukaryota</taxon>
        <taxon>Metazoa</taxon>
        <taxon>Spiralia</taxon>
        <taxon>Gnathifera</taxon>
        <taxon>Rotifera</taxon>
        <taxon>Eurotatoria</taxon>
        <taxon>Bdelloidea</taxon>
        <taxon>Philodinida</taxon>
        <taxon>Philodinidae</taxon>
        <taxon>Rotaria</taxon>
    </lineage>
</organism>
<name>A0A813U7G8_9BILA</name>
<dbReference type="InterPro" id="IPR001841">
    <property type="entry name" value="Znf_RING"/>
</dbReference>
<keyword evidence="4" id="KW-0472">Membrane</keyword>
<comment type="caution">
    <text evidence="6">The sequence shown here is derived from an EMBL/GenBank/DDBJ whole genome shotgun (WGS) entry which is preliminary data.</text>
</comment>
<dbReference type="GO" id="GO:0008270">
    <property type="term" value="F:zinc ion binding"/>
    <property type="evidence" value="ECO:0007669"/>
    <property type="project" value="UniProtKB-KW"/>
</dbReference>
<dbReference type="PROSITE" id="PS50089">
    <property type="entry name" value="ZF_RING_2"/>
    <property type="match status" value="1"/>
</dbReference>
<accession>A0A813U7G8</accession>
<feature type="transmembrane region" description="Helical" evidence="4">
    <location>
        <begin position="186"/>
        <end position="207"/>
    </location>
</feature>
<keyword evidence="1 3" id="KW-0479">Metal-binding</keyword>
<evidence type="ECO:0000256" key="1">
    <source>
        <dbReference type="ARBA" id="ARBA00022771"/>
    </source>
</evidence>
<reference evidence="6" key="1">
    <citation type="submission" date="2021-02" db="EMBL/GenBank/DDBJ databases">
        <authorList>
            <person name="Nowell W R."/>
        </authorList>
    </citation>
    <scope>NUCLEOTIDE SEQUENCE</scope>
</reference>
<dbReference type="OrthoDB" id="654191at2759"/>
<evidence type="ECO:0000313" key="6">
    <source>
        <dbReference type="EMBL" id="CAF0823762.1"/>
    </source>
</evidence>
<protein>
    <recommendedName>
        <fullName evidence="5">RING-type domain-containing protein</fullName>
    </recommendedName>
</protein>
<dbReference type="SUPFAM" id="SSF57850">
    <property type="entry name" value="RING/U-box"/>
    <property type="match status" value="1"/>
</dbReference>
<dbReference type="Proteomes" id="UP000663882">
    <property type="component" value="Unassembled WGS sequence"/>
</dbReference>
<proteinExistence type="predicted"/>
<evidence type="ECO:0000256" key="2">
    <source>
        <dbReference type="ARBA" id="ARBA00022833"/>
    </source>
</evidence>
<dbReference type="EMBL" id="CAJNOO010000139">
    <property type="protein sequence ID" value="CAF0823762.1"/>
    <property type="molecule type" value="Genomic_DNA"/>
</dbReference>
<keyword evidence="4" id="KW-0812">Transmembrane</keyword>
<dbReference type="Pfam" id="PF13923">
    <property type="entry name" value="zf-C3HC4_2"/>
    <property type="match status" value="1"/>
</dbReference>
<dbReference type="InterPro" id="IPR013083">
    <property type="entry name" value="Znf_RING/FYVE/PHD"/>
</dbReference>
<gene>
    <name evidence="6" type="ORF">RFH988_LOCUS5074</name>
</gene>
<dbReference type="Gene3D" id="3.30.40.10">
    <property type="entry name" value="Zinc/RING finger domain, C3HC4 (zinc finger)"/>
    <property type="match status" value="1"/>
</dbReference>
<feature type="transmembrane region" description="Helical" evidence="4">
    <location>
        <begin position="129"/>
        <end position="148"/>
    </location>
</feature>